<keyword evidence="2" id="KW-1185">Reference proteome</keyword>
<dbReference type="Proteomes" id="UP000594603">
    <property type="component" value="Plasmid p2"/>
</dbReference>
<organism evidence="1 2">
    <name type="scientific">Candidatus Sarcina troglodytae</name>
    <dbReference type="NCBI Taxonomy" id="2726954"/>
    <lineage>
        <taxon>Bacteria</taxon>
        <taxon>Bacillati</taxon>
        <taxon>Bacillota</taxon>
        <taxon>Clostridia</taxon>
        <taxon>Eubacteriales</taxon>
        <taxon>Clostridiaceae</taxon>
        <taxon>Sarcina</taxon>
    </lineage>
</organism>
<sequence length="172" mass="21032">MDKKIFEKTEWKLYRYFEKDKKIKSLDNKIRLLESHIKLINEKIKNMDISIPIESRSISFDEKVQVSNDGTSYVERTMINIIDRLEREIINNKDEIIKLEELIRKIKEDNKMLDDYIIYLNNDYKNFLEYKYRDKLKNWQIANKLNISEVTCTRIKRELINDISRWENSFLI</sequence>
<evidence type="ECO:0000313" key="1">
    <source>
        <dbReference type="EMBL" id="QPJ86674.1"/>
    </source>
</evidence>
<dbReference type="EMBL" id="CP051756">
    <property type="protein sequence ID" value="QPJ86674.1"/>
    <property type="molecule type" value="Genomic_DNA"/>
</dbReference>
<reference evidence="1" key="1">
    <citation type="submission" date="2020-04" db="EMBL/GenBank/DDBJ databases">
        <title>A novel bacterium ('Candidatus Sarcina troglodytae' sp. nov.) linked to a protracted, uniformly lethal epizootic among sanctuary western chimpanzees (Pan troglodytes verus) in Sierra Leone.</title>
        <authorList>
            <person name="Owens L.A."/>
            <person name="Colitti B."/>
            <person name="Hirji I."/>
            <person name="Pizaro A."/>
            <person name="Jaffe J.E."/>
            <person name="Moittie S."/>
            <person name="Bishop-Lilly K.A."/>
            <person name="Estrella L.A."/>
            <person name="Voegtly L.J."/>
            <person name="Kuhn J.H."/>
            <person name="Suen G."/>
            <person name="Deblois C.L."/>
            <person name="Dunn C."/>
            <person name="Juan-Salles C."/>
            <person name="Goldberg T.L."/>
        </authorList>
    </citation>
    <scope>NUCLEOTIDE SEQUENCE</scope>
    <source>
        <strain evidence="1">JB2</strain>
    </source>
</reference>
<name>A0ACD1BH02_9CLOT</name>
<keyword evidence="1" id="KW-0614">Plasmid</keyword>
<proteinExistence type="predicted"/>
<accession>A0ACD1BH02</accession>
<gene>
    <name evidence="1" type="ORF">HH195_11925</name>
</gene>
<protein>
    <submittedName>
        <fullName evidence="1">DUF1492 domain-containing protein</fullName>
    </submittedName>
</protein>
<geneLocation type="plasmid" evidence="1 2">
    <name>p2</name>
</geneLocation>
<evidence type="ECO:0000313" key="2">
    <source>
        <dbReference type="Proteomes" id="UP000594603"/>
    </source>
</evidence>